<feature type="transmembrane region" description="Helical" evidence="1">
    <location>
        <begin position="133"/>
        <end position="154"/>
    </location>
</feature>
<dbReference type="EMBL" id="JYDW01000678">
    <property type="protein sequence ID" value="KRZ47574.1"/>
    <property type="molecule type" value="Genomic_DNA"/>
</dbReference>
<name>A0A0V1KKB1_9BILA</name>
<comment type="caution">
    <text evidence="2">The sequence shown here is derived from an EMBL/GenBank/DDBJ whole genome shotgun (WGS) entry which is preliminary data.</text>
</comment>
<evidence type="ECO:0000313" key="3">
    <source>
        <dbReference type="Proteomes" id="UP000054721"/>
    </source>
</evidence>
<protein>
    <submittedName>
        <fullName evidence="2">Uncharacterized protein</fullName>
    </submittedName>
</protein>
<proteinExistence type="predicted"/>
<evidence type="ECO:0000256" key="1">
    <source>
        <dbReference type="SAM" id="Phobius"/>
    </source>
</evidence>
<dbReference type="Proteomes" id="UP000054721">
    <property type="component" value="Unassembled WGS sequence"/>
</dbReference>
<evidence type="ECO:0000313" key="2">
    <source>
        <dbReference type="EMBL" id="KRZ47574.1"/>
    </source>
</evidence>
<sequence length="222" mass="25150">LMGQEMCDFMEKKLLLRSRNTESCDKKLGNWIELIYKLGISILIITGSSLFHINLMSVSYRIRGKVDRDIMILLMRRSVSSGEHHGSSKMLNRILSRIIIPYSAINRKANSTLENSMLKPLTSSLSASARSKGLRFVSARIIIVAGMVSAMLYLNILHKRCFGLWIGEILLMYYELKFRCDDEYSPEDLISVEKKSCIELKSIALDLNAEIVVNSIVIGINL</sequence>
<keyword evidence="1" id="KW-0472">Membrane</keyword>
<reference evidence="2 3" key="1">
    <citation type="submission" date="2015-05" db="EMBL/GenBank/DDBJ databases">
        <title>Evolution of Trichinella species and genotypes.</title>
        <authorList>
            <person name="Korhonen P.K."/>
            <person name="Edoardo P."/>
            <person name="Giuseppe L.R."/>
            <person name="Gasser R.B."/>
        </authorList>
    </citation>
    <scope>NUCLEOTIDE SEQUENCE [LARGE SCALE GENOMIC DNA]</scope>
    <source>
        <strain evidence="2">ISS10</strain>
    </source>
</reference>
<dbReference type="OrthoDB" id="5939956at2759"/>
<dbReference type="AlphaFoldDB" id="A0A0V1KKB1"/>
<keyword evidence="3" id="KW-1185">Reference proteome</keyword>
<gene>
    <name evidence="2" type="ORF">T02_7962</name>
</gene>
<feature type="non-terminal residue" evidence="2">
    <location>
        <position position="222"/>
    </location>
</feature>
<keyword evidence="1" id="KW-1133">Transmembrane helix</keyword>
<feature type="non-terminal residue" evidence="2">
    <location>
        <position position="1"/>
    </location>
</feature>
<feature type="transmembrane region" description="Helical" evidence="1">
    <location>
        <begin position="34"/>
        <end position="55"/>
    </location>
</feature>
<organism evidence="2 3">
    <name type="scientific">Trichinella nativa</name>
    <dbReference type="NCBI Taxonomy" id="6335"/>
    <lineage>
        <taxon>Eukaryota</taxon>
        <taxon>Metazoa</taxon>
        <taxon>Ecdysozoa</taxon>
        <taxon>Nematoda</taxon>
        <taxon>Enoplea</taxon>
        <taxon>Dorylaimia</taxon>
        <taxon>Trichinellida</taxon>
        <taxon>Trichinellidae</taxon>
        <taxon>Trichinella</taxon>
    </lineage>
</organism>
<accession>A0A0V1KKB1</accession>
<keyword evidence="1" id="KW-0812">Transmembrane</keyword>